<name>F8E3H6_CORRG</name>
<evidence type="ECO:0000313" key="3">
    <source>
        <dbReference type="EMBL" id="AEI10502.1"/>
    </source>
</evidence>
<keyword evidence="2" id="KW-0472">Membrane</keyword>
<keyword evidence="4" id="KW-1185">Reference proteome</keyword>
<feature type="transmembrane region" description="Helical" evidence="2">
    <location>
        <begin position="131"/>
        <end position="153"/>
    </location>
</feature>
<feature type="region of interest" description="Disordered" evidence="1">
    <location>
        <begin position="1"/>
        <end position="64"/>
    </location>
</feature>
<feature type="transmembrane region" description="Helical" evidence="2">
    <location>
        <begin position="165"/>
        <end position="189"/>
    </location>
</feature>
<dbReference type="HOGENOM" id="CLU_1419352_0_0_11"/>
<dbReference type="KEGG" id="crd:CRES_2149"/>
<reference evidence="3 4" key="1">
    <citation type="journal article" date="2012" name="BMC Genomics">
        <title>Complete genome sequence, lifestyle, and multi-drug resistance of the human pathogen Corynebacterium resistens DSM 45100 isolated from blood samples of a leukemia patient.</title>
        <authorList>
            <person name="Schroder J."/>
            <person name="Maus I."/>
            <person name="Meyer K."/>
            <person name="Wordemann S."/>
            <person name="Blom J."/>
            <person name="Jaenicke S."/>
            <person name="Schneider J."/>
            <person name="Trost E."/>
            <person name="Tauch A."/>
        </authorList>
    </citation>
    <scope>NUCLEOTIDE SEQUENCE [LARGE SCALE GENOMIC DNA]</scope>
    <source>
        <strain evidence="4">DSM 45100 / JCM 12819 / CCUG 50093 / GTC 2026 / SICGH 158</strain>
    </source>
</reference>
<accession>F8E3H6</accession>
<dbReference type="AlphaFoldDB" id="F8E3H6"/>
<feature type="transmembrane region" description="Helical" evidence="2">
    <location>
        <begin position="86"/>
        <end position="111"/>
    </location>
</feature>
<dbReference type="RefSeq" id="WP_013889480.1">
    <property type="nucleotide sequence ID" value="NC_015673.1"/>
</dbReference>
<gene>
    <name evidence="3" type="ordered locus">CRES_2149</name>
</gene>
<sequence>MKDFSDDLDRESSNGPARRKAEKGASASDGTSSHPKSSLSEALGQSYTPNDDEVHGGGYTRPLTEADYQEDPLLRLERNNKSTRNAFIFFFGTVGLTLGIALVIGLIGRIIGGPRCTAGEATWLCTQGIEIAFWVVPGVLSFIAMFLSVYITYDKWRRHQRWRPWIAVIWFLMPYALGWMTSAGAALLLTS</sequence>
<keyword evidence="2" id="KW-1133">Transmembrane helix</keyword>
<evidence type="ECO:0000256" key="1">
    <source>
        <dbReference type="SAM" id="MobiDB-lite"/>
    </source>
</evidence>
<dbReference type="eggNOG" id="ENOG503002A">
    <property type="taxonomic scope" value="Bacteria"/>
</dbReference>
<evidence type="ECO:0000256" key="2">
    <source>
        <dbReference type="SAM" id="Phobius"/>
    </source>
</evidence>
<dbReference type="EMBL" id="CP002857">
    <property type="protein sequence ID" value="AEI10502.1"/>
    <property type="molecule type" value="Genomic_DNA"/>
</dbReference>
<evidence type="ECO:0000313" key="4">
    <source>
        <dbReference type="Proteomes" id="UP000000492"/>
    </source>
</evidence>
<dbReference type="Proteomes" id="UP000000492">
    <property type="component" value="Chromosome"/>
</dbReference>
<organism evidence="3 4">
    <name type="scientific">Corynebacterium resistens (strain DSM 45100 / JCM 12819 / GTC 2026 / SICGH 158)</name>
    <dbReference type="NCBI Taxonomy" id="662755"/>
    <lineage>
        <taxon>Bacteria</taxon>
        <taxon>Bacillati</taxon>
        <taxon>Actinomycetota</taxon>
        <taxon>Actinomycetes</taxon>
        <taxon>Mycobacteriales</taxon>
        <taxon>Corynebacteriaceae</taxon>
        <taxon>Corynebacterium</taxon>
    </lineage>
</organism>
<dbReference type="OrthoDB" id="4774281at2"/>
<feature type="compositionally biased region" description="Polar residues" evidence="1">
    <location>
        <begin position="28"/>
        <end position="49"/>
    </location>
</feature>
<keyword evidence="2" id="KW-0812">Transmembrane</keyword>
<feature type="compositionally biased region" description="Basic and acidic residues" evidence="1">
    <location>
        <begin position="1"/>
        <end position="12"/>
    </location>
</feature>
<protein>
    <submittedName>
        <fullName evidence="3">Membrane protein</fullName>
    </submittedName>
</protein>
<proteinExistence type="predicted"/>